<evidence type="ECO:0000256" key="2">
    <source>
        <dbReference type="ARBA" id="ARBA00022692"/>
    </source>
</evidence>
<protein>
    <submittedName>
        <fullName evidence="7">Uncharacterized protein</fullName>
    </submittedName>
</protein>
<dbReference type="Proteomes" id="UP001293718">
    <property type="component" value="Unassembled WGS sequence"/>
</dbReference>
<feature type="transmembrane region" description="Helical" evidence="6">
    <location>
        <begin position="52"/>
        <end position="70"/>
    </location>
</feature>
<comment type="caution">
    <text evidence="7">The sequence shown here is derived from an EMBL/GenBank/DDBJ whole genome shotgun (WGS) entry which is preliminary data.</text>
</comment>
<keyword evidence="3 6" id="KW-1133">Transmembrane helix</keyword>
<evidence type="ECO:0000313" key="8">
    <source>
        <dbReference type="Proteomes" id="UP001293718"/>
    </source>
</evidence>
<name>A0ABU5ICL4_9BURK</name>
<evidence type="ECO:0000256" key="3">
    <source>
        <dbReference type="ARBA" id="ARBA00022989"/>
    </source>
</evidence>
<dbReference type="InterPro" id="IPR003844">
    <property type="entry name" value="UPF0060"/>
</dbReference>
<feature type="compositionally biased region" description="Basic residues" evidence="5">
    <location>
        <begin position="13"/>
        <end position="24"/>
    </location>
</feature>
<keyword evidence="1" id="KW-1003">Cell membrane</keyword>
<keyword evidence="8" id="KW-1185">Reference proteome</keyword>
<evidence type="ECO:0000256" key="5">
    <source>
        <dbReference type="SAM" id="MobiDB-lite"/>
    </source>
</evidence>
<dbReference type="RefSeq" id="WP_051244348.1">
    <property type="nucleotide sequence ID" value="NZ_JAXOJX010000003.1"/>
</dbReference>
<dbReference type="PANTHER" id="PTHR36116">
    <property type="entry name" value="UPF0060 MEMBRANE PROTEIN YNFA"/>
    <property type="match status" value="1"/>
</dbReference>
<dbReference type="EMBL" id="JAXOJX010000003">
    <property type="protein sequence ID" value="MDZ5455703.1"/>
    <property type="molecule type" value="Genomic_DNA"/>
</dbReference>
<keyword evidence="4 6" id="KW-0472">Membrane</keyword>
<evidence type="ECO:0000256" key="4">
    <source>
        <dbReference type="ARBA" id="ARBA00023136"/>
    </source>
</evidence>
<keyword evidence="2 6" id="KW-0812">Transmembrane</keyword>
<feature type="region of interest" description="Disordered" evidence="5">
    <location>
        <begin position="13"/>
        <end position="33"/>
    </location>
</feature>
<proteinExistence type="predicted"/>
<evidence type="ECO:0000313" key="7">
    <source>
        <dbReference type="EMBL" id="MDZ5455703.1"/>
    </source>
</evidence>
<evidence type="ECO:0000256" key="1">
    <source>
        <dbReference type="ARBA" id="ARBA00022475"/>
    </source>
</evidence>
<reference evidence="7 8" key="1">
    <citation type="submission" date="2023-11" db="EMBL/GenBank/DDBJ databases">
        <title>Draft genome of Azohydromonas lata strain H1 (DSM1123), a polyhydroxyalkanoate producer.</title>
        <authorList>
            <person name="Traversa D."/>
            <person name="D'Addabbo P."/>
            <person name="Pazzani C."/>
            <person name="Manzari C."/>
            <person name="Chiara M."/>
            <person name="Scrascia M."/>
        </authorList>
    </citation>
    <scope>NUCLEOTIDE SEQUENCE [LARGE SCALE GENOMIC DNA]</scope>
    <source>
        <strain evidence="7 8">H1</strain>
    </source>
</reference>
<dbReference type="Pfam" id="PF02694">
    <property type="entry name" value="UPF0060"/>
    <property type="match status" value="1"/>
</dbReference>
<organism evidence="7 8">
    <name type="scientific">Azohydromonas lata</name>
    <dbReference type="NCBI Taxonomy" id="45677"/>
    <lineage>
        <taxon>Bacteria</taxon>
        <taxon>Pseudomonadati</taxon>
        <taxon>Pseudomonadota</taxon>
        <taxon>Betaproteobacteria</taxon>
        <taxon>Burkholderiales</taxon>
        <taxon>Sphaerotilaceae</taxon>
        <taxon>Azohydromonas</taxon>
    </lineage>
</organism>
<gene>
    <name evidence="7" type="ORF">SM757_03860</name>
</gene>
<accession>A0ABU5ICL4</accession>
<sequence>MQAGVQRAHVNLRRNAKRRARHPRCAGPTRQWPQPWSDHAQRFADRFSQVRVYAAYGGAYIDVALLWLWAVDQLRPPAWDGAGAAVALAGMG</sequence>
<dbReference type="PANTHER" id="PTHR36116:SF1">
    <property type="entry name" value="UPF0060 MEMBRANE PROTEIN YNFA"/>
    <property type="match status" value="1"/>
</dbReference>
<evidence type="ECO:0000256" key="6">
    <source>
        <dbReference type="SAM" id="Phobius"/>
    </source>
</evidence>